<keyword evidence="4" id="KW-0408">Iron</keyword>
<reference evidence="7 8" key="1">
    <citation type="submission" date="2020-06" db="EMBL/GenBank/DDBJ databases">
        <title>Schlegella sp. ID0723 isolated from air conditioner.</title>
        <authorList>
            <person name="Kim D.Y."/>
            <person name="Kim D.-U."/>
        </authorList>
    </citation>
    <scope>NUCLEOTIDE SEQUENCE [LARGE SCALE GENOMIC DNA]</scope>
    <source>
        <strain evidence="7 8">ID0723</strain>
    </source>
</reference>
<accession>A0A7Y6NQZ1</accession>
<evidence type="ECO:0000259" key="6">
    <source>
        <dbReference type="PROSITE" id="PS51296"/>
    </source>
</evidence>
<dbReference type="GO" id="GO:0051537">
    <property type="term" value="F:2 iron, 2 sulfur cluster binding"/>
    <property type="evidence" value="ECO:0007669"/>
    <property type="project" value="UniProtKB-KW"/>
</dbReference>
<dbReference type="SUPFAM" id="SSF50022">
    <property type="entry name" value="ISP domain"/>
    <property type="match status" value="1"/>
</dbReference>
<dbReference type="InterPro" id="IPR045623">
    <property type="entry name" value="LigXa_C"/>
</dbReference>
<keyword evidence="2" id="KW-0479">Metal-binding</keyword>
<proteinExistence type="predicted"/>
<name>A0A7Y6NQZ1_9BURK</name>
<keyword evidence="3" id="KW-0560">Oxidoreductase</keyword>
<dbReference type="InterPro" id="IPR036922">
    <property type="entry name" value="Rieske_2Fe-2S_sf"/>
</dbReference>
<protein>
    <submittedName>
        <fullName evidence="7">Rieske 2Fe-2S domain-containing protein</fullName>
    </submittedName>
</protein>
<dbReference type="SUPFAM" id="SSF55961">
    <property type="entry name" value="Bet v1-like"/>
    <property type="match status" value="1"/>
</dbReference>
<gene>
    <name evidence="7" type="ORF">HQN59_18170</name>
</gene>
<evidence type="ECO:0000256" key="2">
    <source>
        <dbReference type="ARBA" id="ARBA00022723"/>
    </source>
</evidence>
<dbReference type="Gene3D" id="3.90.380.10">
    <property type="entry name" value="Naphthalene 1,2-dioxygenase Alpha Subunit, Chain A, domain 1"/>
    <property type="match status" value="1"/>
</dbReference>
<comment type="caution">
    <text evidence="7">The sequence shown here is derived from an EMBL/GenBank/DDBJ whole genome shotgun (WGS) entry which is preliminary data.</text>
</comment>
<dbReference type="PANTHER" id="PTHR21266">
    <property type="entry name" value="IRON-SULFUR DOMAIN CONTAINING PROTEIN"/>
    <property type="match status" value="1"/>
</dbReference>
<dbReference type="EMBL" id="JABWMJ010000009">
    <property type="protein sequence ID" value="NUZ07693.1"/>
    <property type="molecule type" value="Genomic_DNA"/>
</dbReference>
<dbReference type="PROSITE" id="PS51296">
    <property type="entry name" value="RIESKE"/>
    <property type="match status" value="1"/>
</dbReference>
<dbReference type="InterPro" id="IPR050584">
    <property type="entry name" value="Cholesterol_7-desaturase"/>
</dbReference>
<dbReference type="AlphaFoldDB" id="A0A7Y6NQZ1"/>
<dbReference type="GO" id="GO:0046872">
    <property type="term" value="F:metal ion binding"/>
    <property type="evidence" value="ECO:0007669"/>
    <property type="project" value="UniProtKB-KW"/>
</dbReference>
<evidence type="ECO:0000256" key="3">
    <source>
        <dbReference type="ARBA" id="ARBA00023002"/>
    </source>
</evidence>
<evidence type="ECO:0000256" key="1">
    <source>
        <dbReference type="ARBA" id="ARBA00022714"/>
    </source>
</evidence>
<dbReference type="RefSeq" id="WP_176070544.1">
    <property type="nucleotide sequence ID" value="NZ_JABWMJ010000009.1"/>
</dbReference>
<evidence type="ECO:0000256" key="5">
    <source>
        <dbReference type="ARBA" id="ARBA00023014"/>
    </source>
</evidence>
<organism evidence="7 8">
    <name type="scientific">Piscinibacter koreensis</name>
    <dbReference type="NCBI Taxonomy" id="2742824"/>
    <lineage>
        <taxon>Bacteria</taxon>
        <taxon>Pseudomonadati</taxon>
        <taxon>Pseudomonadota</taxon>
        <taxon>Betaproteobacteria</taxon>
        <taxon>Burkholderiales</taxon>
        <taxon>Sphaerotilaceae</taxon>
        <taxon>Piscinibacter</taxon>
    </lineage>
</organism>
<evidence type="ECO:0000256" key="4">
    <source>
        <dbReference type="ARBA" id="ARBA00023004"/>
    </source>
</evidence>
<keyword evidence="5" id="KW-0411">Iron-sulfur</keyword>
<dbReference type="Proteomes" id="UP000529637">
    <property type="component" value="Unassembled WGS sequence"/>
</dbReference>
<dbReference type="Pfam" id="PF00355">
    <property type="entry name" value="Rieske"/>
    <property type="match status" value="1"/>
</dbReference>
<keyword evidence="8" id="KW-1185">Reference proteome</keyword>
<dbReference type="Pfam" id="PF19301">
    <property type="entry name" value="LigXa_C"/>
    <property type="match status" value="1"/>
</dbReference>
<sequence>MLSQDDNELLTRVGPGTAMGELFRRFWLPAVLSEEVKERDSVPVRLRILCEDLLAFRDSAGRVGVVEAYCAHRGAPLFFGRNEDCGVRCAYHGWKFDVDGQCVDVPNDARVKDNPRVRAALGITAYPTHEAGGVVWVYMGPKERMPPRPDFEWTRVPESQSHASRWLQNSNWLQGAEGEIDSSHISFLHQELDPNDSALGVTGADLAGADGAPLITVKDTEYGFSSIARRRRGDNYFWRVSQWLAPMFSLIPRAPAQTFNGSGGRAWVPIDDTHTTTFAYSFRIDGPLSADERALIAGGAHFPPRTKRMVVQLGQGQPIDAFVPEANIGNDYLIDRQMQKTVNFTGIWGVNQQDRSVQEGMRPAPTGPRGIVDRSREHLMGSDIAIVTARRKLLAMARDLQKGIEPIAASSAGRATARAISSLSSTSSADDYLTEYAKPIENEET</sequence>
<evidence type="ECO:0000313" key="7">
    <source>
        <dbReference type="EMBL" id="NUZ07693.1"/>
    </source>
</evidence>
<dbReference type="InterPro" id="IPR017941">
    <property type="entry name" value="Rieske_2Fe-2S"/>
</dbReference>
<dbReference type="Gene3D" id="2.102.10.10">
    <property type="entry name" value="Rieske [2Fe-2S] iron-sulphur domain"/>
    <property type="match status" value="1"/>
</dbReference>
<dbReference type="GO" id="GO:0016491">
    <property type="term" value="F:oxidoreductase activity"/>
    <property type="evidence" value="ECO:0007669"/>
    <property type="project" value="UniProtKB-KW"/>
</dbReference>
<feature type="domain" description="Rieske" evidence="6">
    <location>
        <begin position="27"/>
        <end position="137"/>
    </location>
</feature>
<evidence type="ECO:0000313" key="8">
    <source>
        <dbReference type="Proteomes" id="UP000529637"/>
    </source>
</evidence>
<keyword evidence="1" id="KW-0001">2Fe-2S</keyword>
<dbReference type="PANTHER" id="PTHR21266:SF59">
    <property type="entry name" value="BLR4922 PROTEIN"/>
    <property type="match status" value="1"/>
</dbReference>
<dbReference type="CDD" id="cd03479">
    <property type="entry name" value="Rieske_RO_Alpha_PhDO_like"/>
    <property type="match status" value="1"/>
</dbReference>